<dbReference type="PANTHER" id="PTHR30055:SF234">
    <property type="entry name" value="HTH-TYPE TRANSCRIPTIONAL REGULATOR BETI"/>
    <property type="match status" value="1"/>
</dbReference>
<keyword evidence="1" id="KW-0805">Transcription regulation</keyword>
<name>A0A4R6JDY5_9ACTN</name>
<dbReference type="PANTHER" id="PTHR30055">
    <property type="entry name" value="HTH-TYPE TRANSCRIPTIONAL REGULATOR RUTR"/>
    <property type="match status" value="1"/>
</dbReference>
<reference evidence="6 7" key="1">
    <citation type="submission" date="2019-03" db="EMBL/GenBank/DDBJ databases">
        <title>Sequencing the genomes of 1000 actinobacteria strains.</title>
        <authorList>
            <person name="Klenk H.-P."/>
        </authorList>
    </citation>
    <scope>NUCLEOTIDE SEQUENCE [LARGE SCALE GENOMIC DNA]</scope>
    <source>
        <strain evidence="6 7">DSM 43805</strain>
    </source>
</reference>
<dbReference type="InterPro" id="IPR009057">
    <property type="entry name" value="Homeodomain-like_sf"/>
</dbReference>
<keyword evidence="3" id="KW-0804">Transcription</keyword>
<dbReference type="RefSeq" id="WP_133878696.1">
    <property type="nucleotide sequence ID" value="NZ_BOMD01000092.1"/>
</dbReference>
<evidence type="ECO:0000313" key="6">
    <source>
        <dbReference type="EMBL" id="TDO32766.1"/>
    </source>
</evidence>
<dbReference type="Pfam" id="PF00440">
    <property type="entry name" value="TetR_N"/>
    <property type="match status" value="1"/>
</dbReference>
<sequence length="192" mass="21555">MAIRERREREREDRQRLIIKAARELAETHGGWEVVTTRRLAEQIEYSQPVLYSHFKGKDEIMAAVALEGFAELGASMREARQVSPAAVALAYVAFAEARPVLYETMFTSPVELTFASPETPAPMREAYDELREAVRTAAGDGDLDDETEVLWAGLHGLVMLTRGGRLPPESRARRLELLLRRFGLSHEGAMT</sequence>
<keyword evidence="2 4" id="KW-0238">DNA-binding</keyword>
<evidence type="ECO:0000256" key="1">
    <source>
        <dbReference type="ARBA" id="ARBA00023015"/>
    </source>
</evidence>
<comment type="caution">
    <text evidence="6">The sequence shown here is derived from an EMBL/GenBank/DDBJ whole genome shotgun (WGS) entry which is preliminary data.</text>
</comment>
<proteinExistence type="predicted"/>
<accession>A0A4R6JDY5</accession>
<dbReference type="GO" id="GO:0000976">
    <property type="term" value="F:transcription cis-regulatory region binding"/>
    <property type="evidence" value="ECO:0007669"/>
    <property type="project" value="TreeGrafter"/>
</dbReference>
<dbReference type="EMBL" id="SNWR01000002">
    <property type="protein sequence ID" value="TDO32766.1"/>
    <property type="molecule type" value="Genomic_DNA"/>
</dbReference>
<dbReference type="Pfam" id="PF13305">
    <property type="entry name" value="TetR_C_33"/>
    <property type="match status" value="1"/>
</dbReference>
<dbReference type="InterPro" id="IPR036271">
    <property type="entry name" value="Tet_transcr_reg_TetR-rel_C_sf"/>
</dbReference>
<feature type="DNA-binding region" description="H-T-H motif" evidence="4">
    <location>
        <begin position="36"/>
        <end position="55"/>
    </location>
</feature>
<dbReference type="PROSITE" id="PS50977">
    <property type="entry name" value="HTH_TETR_2"/>
    <property type="match status" value="1"/>
</dbReference>
<dbReference type="OrthoDB" id="4641396at2"/>
<evidence type="ECO:0000256" key="2">
    <source>
        <dbReference type="ARBA" id="ARBA00023125"/>
    </source>
</evidence>
<feature type="domain" description="HTH tetR-type" evidence="5">
    <location>
        <begin position="12"/>
        <end position="73"/>
    </location>
</feature>
<dbReference type="InterPro" id="IPR050109">
    <property type="entry name" value="HTH-type_TetR-like_transc_reg"/>
</dbReference>
<gene>
    <name evidence="6" type="ORF">C8E87_8238</name>
</gene>
<organism evidence="6 7">
    <name type="scientific">Paractinoplanes brasiliensis</name>
    <dbReference type="NCBI Taxonomy" id="52695"/>
    <lineage>
        <taxon>Bacteria</taxon>
        <taxon>Bacillati</taxon>
        <taxon>Actinomycetota</taxon>
        <taxon>Actinomycetes</taxon>
        <taxon>Micromonosporales</taxon>
        <taxon>Micromonosporaceae</taxon>
        <taxon>Paractinoplanes</taxon>
    </lineage>
</organism>
<evidence type="ECO:0000256" key="3">
    <source>
        <dbReference type="ARBA" id="ARBA00023163"/>
    </source>
</evidence>
<dbReference type="AlphaFoldDB" id="A0A4R6JDY5"/>
<evidence type="ECO:0000259" key="5">
    <source>
        <dbReference type="PROSITE" id="PS50977"/>
    </source>
</evidence>
<dbReference type="SUPFAM" id="SSF48498">
    <property type="entry name" value="Tetracyclin repressor-like, C-terminal domain"/>
    <property type="match status" value="1"/>
</dbReference>
<keyword evidence="7" id="KW-1185">Reference proteome</keyword>
<dbReference type="GO" id="GO:0003700">
    <property type="term" value="F:DNA-binding transcription factor activity"/>
    <property type="evidence" value="ECO:0007669"/>
    <property type="project" value="TreeGrafter"/>
</dbReference>
<protein>
    <submittedName>
        <fullName evidence="6">TetR family transcriptional regulator</fullName>
    </submittedName>
</protein>
<dbReference type="SUPFAM" id="SSF46689">
    <property type="entry name" value="Homeodomain-like"/>
    <property type="match status" value="1"/>
</dbReference>
<evidence type="ECO:0000256" key="4">
    <source>
        <dbReference type="PROSITE-ProRule" id="PRU00335"/>
    </source>
</evidence>
<dbReference type="Gene3D" id="1.10.357.10">
    <property type="entry name" value="Tetracycline Repressor, domain 2"/>
    <property type="match status" value="1"/>
</dbReference>
<dbReference type="InterPro" id="IPR001647">
    <property type="entry name" value="HTH_TetR"/>
</dbReference>
<evidence type="ECO:0000313" key="7">
    <source>
        <dbReference type="Proteomes" id="UP000294901"/>
    </source>
</evidence>
<dbReference type="InterPro" id="IPR025996">
    <property type="entry name" value="MT1864/Rv1816-like_C"/>
</dbReference>
<dbReference type="Proteomes" id="UP000294901">
    <property type="component" value="Unassembled WGS sequence"/>
</dbReference>